<evidence type="ECO:0000259" key="1">
    <source>
        <dbReference type="Pfam" id="PF16571"/>
    </source>
</evidence>
<evidence type="ECO:0000313" key="3">
    <source>
        <dbReference type="Proteomes" id="UP000254869"/>
    </source>
</evidence>
<comment type="caution">
    <text evidence="2">The sequence shown here is derived from an EMBL/GenBank/DDBJ whole genome shotgun (WGS) entry which is preliminary data.</text>
</comment>
<protein>
    <submittedName>
        <fullName evidence="2">Treble-clef zinc-finger protein</fullName>
    </submittedName>
</protein>
<name>A0A370IA37_9NOCA</name>
<proteinExistence type="predicted"/>
<dbReference type="Pfam" id="PF16571">
    <property type="entry name" value="FBP_C"/>
    <property type="match status" value="1"/>
</dbReference>
<dbReference type="GO" id="GO:0008270">
    <property type="term" value="F:zinc ion binding"/>
    <property type="evidence" value="ECO:0007669"/>
    <property type="project" value="UniProtKB-KW"/>
</dbReference>
<dbReference type="EMBL" id="QQBC01000002">
    <property type="protein sequence ID" value="RDI67606.1"/>
    <property type="molecule type" value="Genomic_DNA"/>
</dbReference>
<dbReference type="Proteomes" id="UP000254869">
    <property type="component" value="Unassembled WGS sequence"/>
</dbReference>
<keyword evidence="2" id="KW-0862">Zinc</keyword>
<feature type="domain" description="Elongation factor G-binding protein C-terminal treble-clef zinc-finger" evidence="1">
    <location>
        <begin position="8"/>
        <end position="159"/>
    </location>
</feature>
<dbReference type="InterPro" id="IPR032330">
    <property type="entry name" value="EF-G-binding_C"/>
</dbReference>
<organism evidence="2 3">
    <name type="scientific">Nocardia pseudobrasiliensis</name>
    <dbReference type="NCBI Taxonomy" id="45979"/>
    <lineage>
        <taxon>Bacteria</taxon>
        <taxon>Bacillati</taxon>
        <taxon>Actinomycetota</taxon>
        <taxon>Actinomycetes</taxon>
        <taxon>Mycobacteriales</taxon>
        <taxon>Nocardiaceae</taxon>
        <taxon>Nocardia</taxon>
    </lineage>
</organism>
<keyword evidence="2" id="KW-0479">Metal-binding</keyword>
<gene>
    <name evidence="2" type="ORF">DFR76_1023</name>
</gene>
<dbReference type="STRING" id="1210086.GCA_001613105_07498"/>
<evidence type="ECO:0000313" key="2">
    <source>
        <dbReference type="EMBL" id="RDI67606.1"/>
    </source>
</evidence>
<keyword evidence="2" id="KW-0863">Zinc-finger</keyword>
<dbReference type="AlphaFoldDB" id="A0A370IA37"/>
<accession>A0A370IA37</accession>
<sequence>MNPITEHDIRASFVNCSKGEAKRLHLPRGLRDLPWDDLDFLGWSDPSFAGRCYVVVPQHDRLVGIAMRYQPGGSGRAQMCTICLTTHTGHGVSLMTAAKSGEAGRQGNSIGTYMCTDLDCSLYARNKKRPALGVRYREDLTTEQKSDRVLSNIGAFITRLTADYSGL</sequence>
<dbReference type="RefSeq" id="WP_068008254.1">
    <property type="nucleotide sequence ID" value="NZ_QQBC01000002.1"/>
</dbReference>
<reference evidence="2 3" key="1">
    <citation type="submission" date="2018-07" db="EMBL/GenBank/DDBJ databases">
        <title>Genomic Encyclopedia of Type Strains, Phase IV (KMG-IV): sequencing the most valuable type-strain genomes for metagenomic binning, comparative biology and taxonomic classification.</title>
        <authorList>
            <person name="Goeker M."/>
        </authorList>
    </citation>
    <scope>NUCLEOTIDE SEQUENCE [LARGE SCALE GENOMIC DNA]</scope>
    <source>
        <strain evidence="2 3">DSM 44290</strain>
    </source>
</reference>
<keyword evidence="3" id="KW-1185">Reference proteome</keyword>